<dbReference type="Proteomes" id="UP000234789">
    <property type="component" value="Unassembled WGS sequence"/>
</dbReference>
<dbReference type="InterPro" id="IPR008538">
    <property type="entry name" value="Uma2"/>
</dbReference>
<evidence type="ECO:0000259" key="1">
    <source>
        <dbReference type="Pfam" id="PF05685"/>
    </source>
</evidence>
<sequence length="191" mass="21748">MSFPDEKAVYSYQDWQTWEGNWEWINGKAYSMSPAPTPLHQSVVGELHFALRAYFQRRSCQVFVAPFDVFLSESGDYRSPDHVVQPDLSVVCAKDQIGKKGCHGAPTLVIEVLSPSTALKDFNEKFELYQKYGVAEYWIVDPGNRAVHVFALADGEYKVKELYMDKGSVPSFVFEGFQVQLEELFRLEADA</sequence>
<accession>A0A2N5N9V0</accession>
<dbReference type="OrthoDB" id="9808428at2"/>
<feature type="domain" description="Putative restriction endonuclease" evidence="1">
    <location>
        <begin position="12"/>
        <end position="180"/>
    </location>
</feature>
<comment type="caution">
    <text evidence="2">The sequence shown here is derived from an EMBL/GenBank/DDBJ whole genome shotgun (WGS) entry which is preliminary data.</text>
</comment>
<proteinExistence type="predicted"/>
<dbReference type="Pfam" id="PF05685">
    <property type="entry name" value="Uma2"/>
    <property type="match status" value="1"/>
</dbReference>
<gene>
    <name evidence="2" type="ORF">B8V81_1361</name>
</gene>
<dbReference type="CDD" id="cd06260">
    <property type="entry name" value="DUF820-like"/>
    <property type="match status" value="1"/>
</dbReference>
<keyword evidence="3" id="KW-1185">Reference proteome</keyword>
<dbReference type="InterPro" id="IPR011335">
    <property type="entry name" value="Restrct_endonuc-II-like"/>
</dbReference>
<dbReference type="SUPFAM" id="SSF52980">
    <property type="entry name" value="Restriction endonuclease-like"/>
    <property type="match status" value="1"/>
</dbReference>
<dbReference type="RefSeq" id="WP_028599200.1">
    <property type="nucleotide sequence ID" value="NZ_BIMM01000039.1"/>
</dbReference>
<dbReference type="AlphaFoldDB" id="A0A2N5N9V0"/>
<protein>
    <recommendedName>
        <fullName evidence="1">Putative restriction endonuclease domain-containing protein</fullName>
    </recommendedName>
</protein>
<dbReference type="PANTHER" id="PTHR36558">
    <property type="entry name" value="GLR1098 PROTEIN"/>
    <property type="match status" value="1"/>
</dbReference>
<evidence type="ECO:0000313" key="2">
    <source>
        <dbReference type="EMBL" id="PLT47137.1"/>
    </source>
</evidence>
<reference evidence="2 3" key="1">
    <citation type="submission" date="2017-05" db="EMBL/GenBank/DDBJ databases">
        <title>Functional genome analysis of Paenibacillus pasadenensis strain R16: insights on endophytic life style and antifungal activity.</title>
        <authorList>
            <person name="Passera A."/>
            <person name="Marcolungo L."/>
            <person name="Casati P."/>
            <person name="Brasca M."/>
            <person name="Quaglino F."/>
            <person name="Delledonne M."/>
        </authorList>
    </citation>
    <scope>NUCLEOTIDE SEQUENCE [LARGE SCALE GENOMIC DNA]</scope>
    <source>
        <strain evidence="2 3">R16</strain>
    </source>
</reference>
<evidence type="ECO:0000313" key="3">
    <source>
        <dbReference type="Proteomes" id="UP000234789"/>
    </source>
</evidence>
<dbReference type="InterPro" id="IPR012296">
    <property type="entry name" value="Nuclease_put_TT1808"/>
</dbReference>
<organism evidence="2 3">
    <name type="scientific">Paenibacillus pasadenensis</name>
    <dbReference type="NCBI Taxonomy" id="217090"/>
    <lineage>
        <taxon>Bacteria</taxon>
        <taxon>Bacillati</taxon>
        <taxon>Bacillota</taxon>
        <taxon>Bacilli</taxon>
        <taxon>Bacillales</taxon>
        <taxon>Paenibacillaceae</taxon>
        <taxon>Paenibacillus</taxon>
    </lineage>
</organism>
<dbReference type="Gene3D" id="3.90.1570.10">
    <property type="entry name" value="tt1808, chain A"/>
    <property type="match status" value="1"/>
</dbReference>
<dbReference type="EMBL" id="NFEZ01000003">
    <property type="protein sequence ID" value="PLT47137.1"/>
    <property type="molecule type" value="Genomic_DNA"/>
</dbReference>
<dbReference type="PANTHER" id="PTHR36558:SF1">
    <property type="entry name" value="RESTRICTION ENDONUCLEASE DOMAIN-CONTAINING PROTEIN-RELATED"/>
    <property type="match status" value="1"/>
</dbReference>
<name>A0A2N5N9V0_9BACL</name>